<dbReference type="EMBL" id="BOPD01000023">
    <property type="protein sequence ID" value="GIJ34657.1"/>
    <property type="molecule type" value="Genomic_DNA"/>
</dbReference>
<keyword evidence="2" id="KW-1185">Reference proteome</keyword>
<organism evidence="1 2">
    <name type="scientific">Micromonospora sediminimaris</name>
    <dbReference type="NCBI Taxonomy" id="547162"/>
    <lineage>
        <taxon>Bacteria</taxon>
        <taxon>Bacillati</taxon>
        <taxon>Actinomycetota</taxon>
        <taxon>Actinomycetes</taxon>
        <taxon>Micromonosporales</taxon>
        <taxon>Micromonosporaceae</taxon>
        <taxon>Micromonospora</taxon>
    </lineage>
</organism>
<comment type="caution">
    <text evidence="1">The sequence shown here is derived from an EMBL/GenBank/DDBJ whole genome shotgun (WGS) entry which is preliminary data.</text>
</comment>
<dbReference type="Proteomes" id="UP000607311">
    <property type="component" value="Unassembled WGS sequence"/>
</dbReference>
<evidence type="ECO:0000313" key="1">
    <source>
        <dbReference type="EMBL" id="GIJ34657.1"/>
    </source>
</evidence>
<name>A0A9W5USB2_9ACTN</name>
<proteinExistence type="predicted"/>
<accession>A0A9W5USB2</accession>
<dbReference type="AlphaFoldDB" id="A0A9W5USB2"/>
<sequence>MVAGRGGGVGPDVDPYHGWANVEFVGTDGSINEVDALVLTAGQPDALPRGGWIEATDASRTRVG</sequence>
<gene>
    <name evidence="1" type="ORF">Vse01_38050</name>
</gene>
<evidence type="ECO:0000313" key="2">
    <source>
        <dbReference type="Proteomes" id="UP000607311"/>
    </source>
</evidence>
<reference evidence="1" key="1">
    <citation type="submission" date="2021-01" db="EMBL/GenBank/DDBJ databases">
        <title>Whole genome shotgun sequence of Verrucosispora sediminis NBRC 107745.</title>
        <authorList>
            <person name="Komaki H."/>
            <person name="Tamura T."/>
        </authorList>
    </citation>
    <scope>NUCLEOTIDE SEQUENCE</scope>
    <source>
        <strain evidence="1">NBRC 107745</strain>
    </source>
</reference>
<protein>
    <submittedName>
        <fullName evidence="1">Uncharacterized protein</fullName>
    </submittedName>
</protein>